<name>A0A484HNJ7_9BACT</name>
<organism evidence="1">
    <name type="scientific">uncultured Desulfobacteraceae bacterium</name>
    <dbReference type="NCBI Taxonomy" id="218296"/>
    <lineage>
        <taxon>Bacteria</taxon>
        <taxon>Pseudomonadati</taxon>
        <taxon>Thermodesulfobacteriota</taxon>
        <taxon>Desulfobacteria</taxon>
        <taxon>Desulfobacterales</taxon>
        <taxon>Desulfobacteraceae</taxon>
        <taxon>environmental samples</taxon>
    </lineage>
</organism>
<gene>
    <name evidence="1" type="ORF">EPICR_50162</name>
</gene>
<sequence>MKDFPLKIFAGREALAHIRKNGLRPDDISMILAASGGPKWLALASMDAFLLSEWFSKRLKPLHLLGTSAGAWRMACYAQKDPLSALGRFKDAYLSQTYSPKPTPGEVSRECRRILGILLGENGAKAIVNHSFMRYHTIAARCRGLISLDSRAFQTLGLVAAMLLNAISPNAIRPFFERFLFYHPKKKPPIDHFPHVPVRRIALSVDNIRKALLATGAVPTVISGVKDIQGAPAGTYRDGALTDYQFDLPALPDDGFVLYPHFSARPPIPGWFDKKLRWRKPSLDNYRRAVILAPSEAFVATLPGGRIPDRHDFYAYSYPERRARWEKALSTCEKLGEAMSDIHSRRLWASLAEPLPWS</sequence>
<accession>A0A484HNJ7</accession>
<proteinExistence type="predicted"/>
<reference evidence="1" key="1">
    <citation type="submission" date="2019-01" db="EMBL/GenBank/DDBJ databases">
        <authorList>
            <consortium name="Genoscope - CEA"/>
            <person name="William W."/>
        </authorList>
    </citation>
    <scope>NUCLEOTIDE SEQUENCE</scope>
    <source>
        <strain evidence="1">CR-1</strain>
    </source>
</reference>
<dbReference type="EMBL" id="CAACVI010000045">
    <property type="protein sequence ID" value="VEN74881.1"/>
    <property type="molecule type" value="Genomic_DNA"/>
</dbReference>
<dbReference type="InterPro" id="IPR016035">
    <property type="entry name" value="Acyl_Trfase/lysoPLipase"/>
</dbReference>
<dbReference type="AlphaFoldDB" id="A0A484HNJ7"/>
<protein>
    <submittedName>
        <fullName evidence="1">Uncharacterized protein</fullName>
    </submittedName>
</protein>
<dbReference type="SUPFAM" id="SSF52151">
    <property type="entry name" value="FabD/lysophospholipase-like"/>
    <property type="match status" value="1"/>
</dbReference>
<evidence type="ECO:0000313" key="1">
    <source>
        <dbReference type="EMBL" id="VEN74881.1"/>
    </source>
</evidence>